<feature type="compositionally biased region" description="Polar residues" evidence="1">
    <location>
        <begin position="10"/>
        <end position="20"/>
    </location>
</feature>
<evidence type="ECO:0000313" key="3">
    <source>
        <dbReference type="Proteomes" id="UP001154282"/>
    </source>
</evidence>
<name>A0AAV0JIY0_9ROSI</name>
<protein>
    <submittedName>
        <fullName evidence="2">Uncharacterized protein</fullName>
    </submittedName>
</protein>
<reference evidence="2" key="1">
    <citation type="submission" date="2022-08" db="EMBL/GenBank/DDBJ databases">
        <authorList>
            <person name="Gutierrez-Valencia J."/>
        </authorList>
    </citation>
    <scope>NUCLEOTIDE SEQUENCE</scope>
</reference>
<accession>A0AAV0JIY0</accession>
<dbReference type="EMBL" id="CAMGYJ010000005">
    <property type="protein sequence ID" value="CAI0409898.1"/>
    <property type="molecule type" value="Genomic_DNA"/>
</dbReference>
<dbReference type="AlphaFoldDB" id="A0AAV0JIY0"/>
<keyword evidence="3" id="KW-1185">Reference proteome</keyword>
<evidence type="ECO:0000256" key="1">
    <source>
        <dbReference type="SAM" id="MobiDB-lite"/>
    </source>
</evidence>
<comment type="caution">
    <text evidence="2">The sequence shown here is derived from an EMBL/GenBank/DDBJ whole genome shotgun (WGS) entry which is preliminary data.</text>
</comment>
<feature type="region of interest" description="Disordered" evidence="1">
    <location>
        <begin position="1"/>
        <end position="20"/>
    </location>
</feature>
<proteinExistence type="predicted"/>
<organism evidence="2 3">
    <name type="scientific">Linum tenue</name>
    <dbReference type="NCBI Taxonomy" id="586396"/>
    <lineage>
        <taxon>Eukaryota</taxon>
        <taxon>Viridiplantae</taxon>
        <taxon>Streptophyta</taxon>
        <taxon>Embryophyta</taxon>
        <taxon>Tracheophyta</taxon>
        <taxon>Spermatophyta</taxon>
        <taxon>Magnoliopsida</taxon>
        <taxon>eudicotyledons</taxon>
        <taxon>Gunneridae</taxon>
        <taxon>Pentapetalae</taxon>
        <taxon>rosids</taxon>
        <taxon>fabids</taxon>
        <taxon>Malpighiales</taxon>
        <taxon>Linaceae</taxon>
        <taxon>Linum</taxon>
    </lineage>
</organism>
<sequence length="20" mass="2286">MNIMRKDHSTQASLRTLSVP</sequence>
<dbReference type="Proteomes" id="UP001154282">
    <property type="component" value="Unassembled WGS sequence"/>
</dbReference>
<evidence type="ECO:0000313" key="2">
    <source>
        <dbReference type="EMBL" id="CAI0409898.1"/>
    </source>
</evidence>
<gene>
    <name evidence="2" type="ORF">LITE_LOCUS14542</name>
</gene>